<name>A0ABW7XZG8_STRCE</name>
<gene>
    <name evidence="2" type="ORF">ACIA8P_11890</name>
</gene>
<feature type="signal peptide" evidence="1">
    <location>
        <begin position="1"/>
        <end position="27"/>
    </location>
</feature>
<proteinExistence type="predicted"/>
<dbReference type="Proteomes" id="UP001612415">
    <property type="component" value="Unassembled WGS sequence"/>
</dbReference>
<evidence type="ECO:0000313" key="3">
    <source>
        <dbReference type="Proteomes" id="UP001612415"/>
    </source>
</evidence>
<protein>
    <recommendedName>
        <fullName evidence="4">Secreted protein</fullName>
    </recommendedName>
</protein>
<comment type="caution">
    <text evidence="2">The sequence shown here is derived from an EMBL/GenBank/DDBJ whole genome shotgun (WGS) entry which is preliminary data.</text>
</comment>
<keyword evidence="1" id="KW-0732">Signal</keyword>
<keyword evidence="3" id="KW-1185">Reference proteome</keyword>
<organism evidence="2 3">
    <name type="scientific">Streptomyces cellulosae</name>
    <dbReference type="NCBI Taxonomy" id="1968"/>
    <lineage>
        <taxon>Bacteria</taxon>
        <taxon>Bacillati</taxon>
        <taxon>Actinomycetota</taxon>
        <taxon>Actinomycetes</taxon>
        <taxon>Kitasatosporales</taxon>
        <taxon>Streptomycetaceae</taxon>
        <taxon>Streptomyces</taxon>
    </lineage>
</organism>
<dbReference type="EMBL" id="JBITDC010000004">
    <property type="protein sequence ID" value="MFI5675355.1"/>
    <property type="molecule type" value="Genomic_DNA"/>
</dbReference>
<dbReference type="RefSeq" id="WP_398656174.1">
    <property type="nucleotide sequence ID" value="NZ_JBITDC010000004.1"/>
</dbReference>
<accession>A0ABW7XZG8</accession>
<reference evidence="2 3" key="1">
    <citation type="submission" date="2024-10" db="EMBL/GenBank/DDBJ databases">
        <title>The Natural Products Discovery Center: Release of the First 8490 Sequenced Strains for Exploring Actinobacteria Biosynthetic Diversity.</title>
        <authorList>
            <person name="Kalkreuter E."/>
            <person name="Kautsar S.A."/>
            <person name="Yang D."/>
            <person name="Bader C.D."/>
            <person name="Teijaro C.N."/>
            <person name="Fluegel L."/>
            <person name="Davis C.M."/>
            <person name="Simpson J.R."/>
            <person name="Lauterbach L."/>
            <person name="Steele A.D."/>
            <person name="Gui C."/>
            <person name="Meng S."/>
            <person name="Li G."/>
            <person name="Viehrig K."/>
            <person name="Ye F."/>
            <person name="Su P."/>
            <person name="Kiefer A.F."/>
            <person name="Nichols A."/>
            <person name="Cepeda A.J."/>
            <person name="Yan W."/>
            <person name="Fan B."/>
            <person name="Jiang Y."/>
            <person name="Adhikari A."/>
            <person name="Zheng C.-J."/>
            <person name="Schuster L."/>
            <person name="Cowan T.M."/>
            <person name="Smanski M.J."/>
            <person name="Chevrette M.G."/>
            <person name="De Carvalho L.P.S."/>
            <person name="Shen B."/>
        </authorList>
    </citation>
    <scope>NUCLEOTIDE SEQUENCE [LARGE SCALE GENOMIC DNA]</scope>
    <source>
        <strain evidence="2 3">NPDC051599</strain>
    </source>
</reference>
<evidence type="ECO:0000256" key="1">
    <source>
        <dbReference type="SAM" id="SignalP"/>
    </source>
</evidence>
<feature type="chain" id="PRO_5045891827" description="Secreted protein" evidence="1">
    <location>
        <begin position="28"/>
        <end position="155"/>
    </location>
</feature>
<sequence length="155" mass="16898">MRTHGMTKAAALCAALVFAALAGTASAAPEKASSPPRAAAQPGSERVLVDCSWKARVRPTDFVLACGDGNSRLTSLRWSHWGAHSAVAEGRSLVNDCDPYCAAGTFHSYPVVVRLERPERWSRHPDLRHYARMTLTYPEGGPEHLARVVTYPLWS</sequence>
<evidence type="ECO:0000313" key="2">
    <source>
        <dbReference type="EMBL" id="MFI5675355.1"/>
    </source>
</evidence>
<evidence type="ECO:0008006" key="4">
    <source>
        <dbReference type="Google" id="ProtNLM"/>
    </source>
</evidence>